<sequence length="36" mass="4245">MPHYLYVKLSNFASRFRCLSSLDFHPYSALFGDFLT</sequence>
<dbReference type="PATRIC" id="fig|1619313.3.peg.1686"/>
<gene>
    <name evidence="1" type="ORF">EM595_1622</name>
</gene>
<dbReference type="KEGG" id="ege:EM595_1622"/>
<evidence type="ECO:0000313" key="2">
    <source>
        <dbReference type="Proteomes" id="UP000059419"/>
    </source>
</evidence>
<protein>
    <submittedName>
        <fullName evidence="1">Uncharacterized protein</fullName>
    </submittedName>
</protein>
<reference evidence="2" key="1">
    <citation type="submission" date="2015-11" db="EMBL/GenBank/DDBJ databases">
        <authorList>
            <person name="Blom J."/>
        </authorList>
    </citation>
    <scope>NUCLEOTIDE SEQUENCE [LARGE SCALE GENOMIC DNA]</scope>
</reference>
<organism evidence="1 2">
    <name type="scientific">Duffyella gerundensis</name>
    <dbReference type="NCBI Taxonomy" id="1619313"/>
    <lineage>
        <taxon>Bacteria</taxon>
        <taxon>Pseudomonadati</taxon>
        <taxon>Pseudomonadota</taxon>
        <taxon>Gammaproteobacteria</taxon>
        <taxon>Enterobacterales</taxon>
        <taxon>Erwiniaceae</taxon>
        <taxon>Duffyella</taxon>
    </lineage>
</organism>
<name>A0A0U5L3Y3_9GAMM</name>
<proteinExistence type="predicted"/>
<dbReference type="Proteomes" id="UP000059419">
    <property type="component" value="Chromosome 1"/>
</dbReference>
<dbReference type="EMBL" id="LN907827">
    <property type="protein sequence ID" value="CUU23856.1"/>
    <property type="molecule type" value="Genomic_DNA"/>
</dbReference>
<keyword evidence="2" id="KW-1185">Reference proteome</keyword>
<accession>A0A0U5L3Y3</accession>
<dbReference type="AlphaFoldDB" id="A0A0U5L3Y3"/>
<dbReference type="STRING" id="1619313.EM595_1622"/>
<evidence type="ECO:0000313" key="1">
    <source>
        <dbReference type="EMBL" id="CUU23856.1"/>
    </source>
</evidence>